<dbReference type="SMR" id="A0A1I7S9F0"/>
<accession>A0A1I7S9F0</accession>
<feature type="active site" description="Acyl-ester intermediate" evidence="1">
    <location>
        <position position="236"/>
    </location>
</feature>
<dbReference type="EMBL" id="CAJFCV020000002">
    <property type="protein sequence ID" value="CAG9100580.1"/>
    <property type="molecule type" value="Genomic_DNA"/>
</dbReference>
<evidence type="ECO:0000313" key="3">
    <source>
        <dbReference type="EMBL" id="CAD5217212.1"/>
    </source>
</evidence>
<keyword evidence="6" id="KW-1185">Reference proteome</keyword>
<evidence type="ECO:0000313" key="7">
    <source>
        <dbReference type="WBParaSite" id="BXY_0964600.1"/>
    </source>
</evidence>
<evidence type="ECO:0000259" key="2">
    <source>
        <dbReference type="Pfam" id="PF01425"/>
    </source>
</evidence>
<gene>
    <name evidence="3" type="ORF">BXYJ_LOCUS4922</name>
</gene>
<evidence type="ECO:0000313" key="6">
    <source>
        <dbReference type="Proteomes" id="UP000659654"/>
    </source>
</evidence>
<dbReference type="AlphaFoldDB" id="A0A1I7S9F0"/>
<dbReference type="GO" id="GO:0012505">
    <property type="term" value="C:endomembrane system"/>
    <property type="evidence" value="ECO:0007669"/>
    <property type="project" value="TreeGrafter"/>
</dbReference>
<dbReference type="PANTHER" id="PTHR43372">
    <property type="entry name" value="FATTY-ACID AMIDE HYDROLASE"/>
    <property type="match status" value="1"/>
</dbReference>
<proteinExistence type="predicted"/>
<dbReference type="eggNOG" id="KOG1212">
    <property type="taxonomic scope" value="Eukaryota"/>
</dbReference>
<organism evidence="5 7">
    <name type="scientific">Bursaphelenchus xylophilus</name>
    <name type="common">Pinewood nematode worm</name>
    <name type="synonym">Aphelenchoides xylophilus</name>
    <dbReference type="NCBI Taxonomy" id="6326"/>
    <lineage>
        <taxon>Eukaryota</taxon>
        <taxon>Metazoa</taxon>
        <taxon>Ecdysozoa</taxon>
        <taxon>Nematoda</taxon>
        <taxon>Chromadorea</taxon>
        <taxon>Rhabditida</taxon>
        <taxon>Tylenchina</taxon>
        <taxon>Tylenchomorpha</taxon>
        <taxon>Aphelenchoidea</taxon>
        <taxon>Aphelenchoididae</taxon>
        <taxon>Bursaphelenchus</taxon>
    </lineage>
</organism>
<dbReference type="WBParaSite" id="BXY_0964600.1">
    <property type="protein sequence ID" value="BXY_0964600.1"/>
    <property type="gene ID" value="BXY_0964600"/>
</dbReference>
<protein>
    <submittedName>
        <fullName evidence="3">(pine wood nematode) hypothetical protein</fullName>
    </submittedName>
    <submittedName>
        <fullName evidence="7">Amidase domain-containing protein</fullName>
    </submittedName>
</protein>
<evidence type="ECO:0000313" key="5">
    <source>
        <dbReference type="Proteomes" id="UP000095284"/>
    </source>
</evidence>
<feature type="domain" description="Amidase" evidence="2">
    <location>
        <begin position="71"/>
        <end position="505"/>
    </location>
</feature>
<feature type="active site" description="Charge relay system" evidence="1">
    <location>
        <position position="212"/>
    </location>
</feature>
<dbReference type="SUPFAM" id="SSF75304">
    <property type="entry name" value="Amidase signature (AS) enzymes"/>
    <property type="match status" value="1"/>
</dbReference>
<evidence type="ECO:0000256" key="1">
    <source>
        <dbReference type="PIRSR" id="PIRSR001221-1"/>
    </source>
</evidence>
<dbReference type="InterPro" id="IPR052739">
    <property type="entry name" value="FAAH2"/>
</dbReference>
<dbReference type="InterPro" id="IPR036928">
    <property type="entry name" value="AS_sf"/>
</dbReference>
<dbReference type="Proteomes" id="UP000095284">
    <property type="component" value="Unplaced"/>
</dbReference>
<dbReference type="Gene3D" id="3.90.1300.10">
    <property type="entry name" value="Amidase signature (AS) domain"/>
    <property type="match status" value="2"/>
</dbReference>
<dbReference type="InterPro" id="IPR023631">
    <property type="entry name" value="Amidase_dom"/>
</dbReference>
<dbReference type="PANTHER" id="PTHR43372:SF3">
    <property type="entry name" value="AT07710P-RELATED"/>
    <property type="match status" value="1"/>
</dbReference>
<reference evidence="7" key="1">
    <citation type="submission" date="2016-11" db="UniProtKB">
        <authorList>
            <consortium name="WormBaseParasite"/>
        </authorList>
    </citation>
    <scope>IDENTIFICATION</scope>
</reference>
<dbReference type="Pfam" id="PF01425">
    <property type="entry name" value="Amidase"/>
    <property type="match status" value="1"/>
</dbReference>
<evidence type="ECO:0000313" key="4">
    <source>
        <dbReference type="EMBL" id="CAG9100580.1"/>
    </source>
</evidence>
<dbReference type="Proteomes" id="UP000659654">
    <property type="component" value="Unassembled WGS sequence"/>
</dbReference>
<feature type="active site" description="Charge relay system" evidence="1">
    <location>
        <position position="136"/>
    </location>
</feature>
<name>A0A1I7S9F0_BURXY</name>
<reference evidence="4" key="2">
    <citation type="submission" date="2020-08" db="EMBL/GenBank/DDBJ databases">
        <authorList>
            <person name="Kikuchi T."/>
        </authorList>
    </citation>
    <scope>NUCLEOTIDE SEQUENCE</scope>
    <source>
        <strain evidence="3">Ka4C1</strain>
    </source>
</reference>
<dbReference type="EMBL" id="CAJFDI010000002">
    <property type="protein sequence ID" value="CAD5217212.1"/>
    <property type="molecule type" value="Genomic_DNA"/>
</dbReference>
<dbReference type="Proteomes" id="UP000582659">
    <property type="component" value="Unassembled WGS sequence"/>
</dbReference>
<dbReference type="PIRSF" id="PIRSF001221">
    <property type="entry name" value="Amidase_fungi"/>
    <property type="match status" value="1"/>
</dbReference>
<dbReference type="OrthoDB" id="6428749at2759"/>
<sequence>MDEEWKNLPSLPYSKFDLGRIALSSLIMTYSKLVKMSSEKHIVLPSDDPLLNISATKAAEEIRTGKLKSYDLVSAYLNRIRDVNHFINAVTEVFEASALNKAKEVDDYLEKIRTDPEEIEKLKSEKPLLGLPISIKHSFDYKGYRNVCGLTYRRHLPPAAEHSVAVERVINAGAIPICYTNVPGGCMAFETDNPVYGRTNNPHDTRVTSGGSSGGEGALITAQGSLFGIGSDLAGSIRVPSSLNGIYGFKTGKLTCPSDGHEPNLSLNEEDRGVLAVGPMCRYAEDLPLLHQVLGGRTIATRISVLKPSKVFFSIPESRPVLKVADYIKDNINGVSDYLSEAYETPKQEFDIGKDILELTVLFLHSFFKPKLDCRDLLLPNKQFNVFKEFFKGVLGTSEISILNLSAAHGATSNLTNKSVEEAERHIKVIKKHFENTLGEDGILIFPGLPDSHYFHNGSTQLTGAYTVIFNALGLPSLSVPCGRCKQGYPTSVQIAGSHGSEPLLMAAAQKMEERFGGWVKPIPK</sequence>